<protein>
    <submittedName>
        <fullName evidence="2">Uncharacterized protein</fullName>
    </submittedName>
</protein>
<organism evidence="2 3">
    <name type="scientific">Stigmatella aurantiaca (strain DW4/3-1)</name>
    <dbReference type="NCBI Taxonomy" id="378806"/>
    <lineage>
        <taxon>Bacteria</taxon>
        <taxon>Pseudomonadati</taxon>
        <taxon>Myxococcota</taxon>
        <taxon>Myxococcia</taxon>
        <taxon>Myxococcales</taxon>
        <taxon>Cystobacterineae</taxon>
        <taxon>Archangiaceae</taxon>
        <taxon>Stigmatella</taxon>
    </lineage>
</organism>
<sequence length="685" mass="71888">MGHALPEIAWPLPREGMEGVGEGGEALEAHVVGGLGDPGAVLGEQFHGAQHAGIVEKAAPGGLRLLVKAPREGPAREPRGPRRLLEGEGAGEVGQGVGHRLLQLGRAGAGQPPGLALGGPLGQQVRQGLEEALRHGVVRSPLGAPAHGVDEHLPGQGGQEEDAALLLGGGGHERGLQVHGAQRHQVVGARPVKGAPPKPGGPLGGQEPLCAIHLQVQGSPGRIEQLVPAVGMPARRQGRHLIGEAEGGRRGGIHVHQRLGHGVPPGSGGSGGQLHHHLPGVVAAQQADEGLGGLVQPLHHRLHLLHLLLAEPAPHVAQEVRAPVLVALIADDEALEREALADRQREVAGARGWRGGVVLGDGATQDDAPVVLHLPDGRFQVLAAHVVEVDVDALGAGARQGIGHRAILVVEGVVEPEVLSQVLHLLRGARAAHHPAALDLGDLPHEPAHRAGRAGDEHRLARHGLAEIEQPHVGRHARHAEHPQVRGERAHVGIHLHVLARIGDVVLTPAARTGDEISLLEARGPRADHLAHRAAIQRLAQLEGGHVGLHVVHPPPHVRVHGHEEVAHQELALGGLGDGHLHQLEVARGGLALGPGLQVDFTPFDLLGHRGSFPRDDGEWGAELTAPHPPGTPECHRVLAGFSPQMNYFTTRMFRSWKWMLPPWSSHAGSISRMELSFLLSKPSS</sequence>
<reference evidence="2 3" key="1">
    <citation type="submission" date="2006-04" db="EMBL/GenBank/DDBJ databases">
        <authorList>
            <person name="Nierman W.C."/>
        </authorList>
    </citation>
    <scope>NUCLEOTIDE SEQUENCE [LARGE SCALE GENOMIC DNA]</scope>
    <source>
        <strain evidence="2 3">DW4/3-1</strain>
    </source>
</reference>
<name>Q091X6_STIAD</name>
<gene>
    <name evidence="2" type="ORF">STIAU_2502</name>
</gene>
<dbReference type="Proteomes" id="UP000032702">
    <property type="component" value="Unassembled WGS sequence"/>
</dbReference>
<dbReference type="EMBL" id="AAMD01000053">
    <property type="protein sequence ID" value="EAU66540.1"/>
    <property type="molecule type" value="Genomic_DNA"/>
</dbReference>
<comment type="caution">
    <text evidence="2">The sequence shown here is derived from an EMBL/GenBank/DDBJ whole genome shotgun (WGS) entry which is preliminary data.</text>
</comment>
<evidence type="ECO:0000313" key="3">
    <source>
        <dbReference type="Proteomes" id="UP000032702"/>
    </source>
</evidence>
<accession>Q091X6</accession>
<feature type="region of interest" description="Disordered" evidence="1">
    <location>
        <begin position="70"/>
        <end position="92"/>
    </location>
</feature>
<feature type="compositionally biased region" description="Basic and acidic residues" evidence="1">
    <location>
        <begin position="70"/>
        <end position="86"/>
    </location>
</feature>
<proteinExistence type="predicted"/>
<feature type="compositionally biased region" description="Basic and acidic residues" evidence="1">
    <location>
        <begin position="442"/>
        <end position="458"/>
    </location>
</feature>
<dbReference type="AlphaFoldDB" id="Q091X6"/>
<feature type="region of interest" description="Disordered" evidence="1">
    <location>
        <begin position="439"/>
        <end position="458"/>
    </location>
</feature>
<evidence type="ECO:0000313" key="2">
    <source>
        <dbReference type="EMBL" id="EAU66540.1"/>
    </source>
</evidence>
<evidence type="ECO:0000256" key="1">
    <source>
        <dbReference type="SAM" id="MobiDB-lite"/>
    </source>
</evidence>